<dbReference type="PROSITE" id="PS50181">
    <property type="entry name" value="FBOX"/>
    <property type="match status" value="1"/>
</dbReference>
<dbReference type="Pfam" id="PF01827">
    <property type="entry name" value="FTH"/>
    <property type="match status" value="1"/>
</dbReference>
<feature type="domain" description="F-box" evidence="1">
    <location>
        <begin position="3"/>
        <end position="50"/>
    </location>
</feature>
<evidence type="ECO:0000313" key="2">
    <source>
        <dbReference type="EMBL" id="EGT46046.1"/>
    </source>
</evidence>
<dbReference type="PANTHER" id="PTHR23015:SF25">
    <property type="entry name" value="DUF38 DOMAIN-CONTAINING PROTEIN-RELATED"/>
    <property type="match status" value="1"/>
</dbReference>
<dbReference type="InterPro" id="IPR002900">
    <property type="entry name" value="DUF38/FTH_CAE_spp"/>
</dbReference>
<dbReference type="Proteomes" id="UP000008068">
    <property type="component" value="Unassembled WGS sequence"/>
</dbReference>
<keyword evidence="3" id="KW-1185">Reference proteome</keyword>
<reference evidence="3" key="1">
    <citation type="submission" date="2011-07" db="EMBL/GenBank/DDBJ databases">
        <authorList>
            <consortium name="Caenorhabditis brenneri Sequencing and Analysis Consortium"/>
            <person name="Wilson R.K."/>
        </authorList>
    </citation>
    <scope>NUCLEOTIDE SEQUENCE [LARGE SCALE GENOMIC DNA]</scope>
    <source>
        <strain evidence="3">PB2801</strain>
    </source>
</reference>
<name>G0P5S5_CAEBE</name>
<gene>
    <name evidence="2" type="ORF">CAEBREN_03554</name>
</gene>
<dbReference type="HOGENOM" id="CLU_1129927_0_0_1"/>
<evidence type="ECO:0000259" key="1">
    <source>
        <dbReference type="PROSITE" id="PS50181"/>
    </source>
</evidence>
<organism evidence="3">
    <name type="scientific">Caenorhabditis brenneri</name>
    <name type="common">Nematode worm</name>
    <dbReference type="NCBI Taxonomy" id="135651"/>
    <lineage>
        <taxon>Eukaryota</taxon>
        <taxon>Metazoa</taxon>
        <taxon>Ecdysozoa</taxon>
        <taxon>Nematoda</taxon>
        <taxon>Chromadorea</taxon>
        <taxon>Rhabditida</taxon>
        <taxon>Rhabditina</taxon>
        <taxon>Rhabditomorpha</taxon>
        <taxon>Rhabditoidea</taxon>
        <taxon>Rhabditidae</taxon>
        <taxon>Peloderinae</taxon>
        <taxon>Caenorhabditis</taxon>
    </lineage>
</organism>
<dbReference type="AlphaFoldDB" id="G0P5S5"/>
<proteinExistence type="predicted"/>
<evidence type="ECO:0000313" key="3">
    <source>
        <dbReference type="Proteomes" id="UP000008068"/>
    </source>
</evidence>
<dbReference type="Pfam" id="PF00646">
    <property type="entry name" value="F-box"/>
    <property type="match status" value="1"/>
</dbReference>
<dbReference type="GO" id="GO:0045087">
    <property type="term" value="P:innate immune response"/>
    <property type="evidence" value="ECO:0007669"/>
    <property type="project" value="TreeGrafter"/>
</dbReference>
<dbReference type="PANTHER" id="PTHR23015">
    <property type="entry name" value="UNCHARACTERIZED C.ELEGANS PROTEIN"/>
    <property type="match status" value="1"/>
</dbReference>
<accession>G0P5S5</accession>
<sequence length="246" mass="28556">MSGSLLLDLPIDVLLKMHRMFCLYDQLNLRKTSKALRRFIDSEPLSYRKILCEVSCCHVSIIFNYRKVIYSNIDIDFPYEGIDHEELSYVKCDDYLERALGDLCSAFENPKIHLKELELKAYQLSSGTPKRLKNLKFIYTGLSKKFKTLHHKIPVEEFSMTADKQNTVLKILPYFTPSSIDISKYGKYLGSFDKVCKLDQWKNSKEVLILNPVKIPVERLACLREFDVKLDPVSGEILKDDSQFPI</sequence>
<dbReference type="EMBL" id="GL380088">
    <property type="protein sequence ID" value="EGT46046.1"/>
    <property type="molecule type" value="Genomic_DNA"/>
</dbReference>
<dbReference type="InParanoid" id="G0P5S5"/>
<dbReference type="InterPro" id="IPR001810">
    <property type="entry name" value="F-box_dom"/>
</dbReference>
<dbReference type="InterPro" id="IPR040161">
    <property type="entry name" value="FB224"/>
</dbReference>
<protein>
    <recommendedName>
        <fullName evidence="1">F-box domain-containing protein</fullName>
    </recommendedName>
</protein>